<keyword evidence="1" id="KW-1133">Transmembrane helix</keyword>
<name>A0A8H6MGG0_9PEZI</name>
<evidence type="ECO:0000313" key="3">
    <source>
        <dbReference type="Proteomes" id="UP000639643"/>
    </source>
</evidence>
<keyword evidence="1" id="KW-0472">Membrane</keyword>
<proteinExistence type="predicted"/>
<dbReference type="AlphaFoldDB" id="A0A8H6MGG0"/>
<gene>
    <name evidence="2" type="ORF">CMUS01_16641</name>
</gene>
<accession>A0A8H6MGG0</accession>
<dbReference type="EMBL" id="WIGM01002092">
    <property type="protein sequence ID" value="KAF6784027.1"/>
    <property type="molecule type" value="Genomic_DNA"/>
</dbReference>
<keyword evidence="1" id="KW-0812">Transmembrane</keyword>
<protein>
    <submittedName>
        <fullName evidence="2">Uncharacterized protein</fullName>
    </submittedName>
</protein>
<comment type="caution">
    <text evidence="2">The sequence shown here is derived from an EMBL/GenBank/DDBJ whole genome shotgun (WGS) entry which is preliminary data.</text>
</comment>
<keyword evidence="3" id="KW-1185">Reference proteome</keyword>
<organism evidence="2 3">
    <name type="scientific">Colletotrichum musicola</name>
    <dbReference type="NCBI Taxonomy" id="2175873"/>
    <lineage>
        <taxon>Eukaryota</taxon>
        <taxon>Fungi</taxon>
        <taxon>Dikarya</taxon>
        <taxon>Ascomycota</taxon>
        <taxon>Pezizomycotina</taxon>
        <taxon>Sordariomycetes</taxon>
        <taxon>Hypocreomycetidae</taxon>
        <taxon>Glomerellales</taxon>
        <taxon>Glomerellaceae</taxon>
        <taxon>Colletotrichum</taxon>
        <taxon>Colletotrichum orchidearum species complex</taxon>
    </lineage>
</organism>
<feature type="transmembrane region" description="Helical" evidence="1">
    <location>
        <begin position="52"/>
        <end position="76"/>
    </location>
</feature>
<dbReference type="Proteomes" id="UP000639643">
    <property type="component" value="Unassembled WGS sequence"/>
</dbReference>
<evidence type="ECO:0000256" key="1">
    <source>
        <dbReference type="SAM" id="Phobius"/>
    </source>
</evidence>
<feature type="non-terminal residue" evidence="2">
    <location>
        <position position="1"/>
    </location>
</feature>
<evidence type="ECO:0000313" key="2">
    <source>
        <dbReference type="EMBL" id="KAF6784027.1"/>
    </source>
</evidence>
<sequence>QDGGNNNDPQGGRVEHPLRRLLLNLQGYAFGTELDAVRFRRAGLVLAGVKEFFPAAGVSSLYAALQWLVRFLLLAFRTRKDFLRRHHGCRDVDEVEGGYALVAVEMRGVVKKYNNGNPVAGGARGAREKMELRLAQGMEVRDLVRWTTLARRRFLTQGERGRPLVEVPGFEGYGAPAREVAPTKSEKQLWELIDKENATIWNEMADADAFMGFQKLTLGESST</sequence>
<reference evidence="2" key="1">
    <citation type="journal article" date="2020" name="Phytopathology">
        <title>Genome Sequence Resources of Colletotrichum truncatum, C. plurivorum, C. musicola, and C. sojae: Four Species Pathogenic to Soybean (Glycine max).</title>
        <authorList>
            <person name="Rogerio F."/>
            <person name="Boufleur T.R."/>
            <person name="Ciampi-Guillardi M."/>
            <person name="Sukno S.A."/>
            <person name="Thon M.R."/>
            <person name="Massola Junior N.S."/>
            <person name="Baroncelli R."/>
        </authorList>
    </citation>
    <scope>NUCLEOTIDE SEQUENCE</scope>
    <source>
        <strain evidence="2">LFN0074</strain>
    </source>
</reference>